<evidence type="ECO:0000256" key="1">
    <source>
        <dbReference type="ARBA" id="ARBA00008853"/>
    </source>
</evidence>
<gene>
    <name evidence="5" type="ORF">NIES267_23480</name>
</gene>
<organism evidence="5 6">
    <name type="scientific">Calothrix parasitica NIES-267</name>
    <dbReference type="NCBI Taxonomy" id="1973488"/>
    <lineage>
        <taxon>Bacteria</taxon>
        <taxon>Bacillati</taxon>
        <taxon>Cyanobacteriota</taxon>
        <taxon>Cyanophyceae</taxon>
        <taxon>Nostocales</taxon>
        <taxon>Calotrichaceae</taxon>
        <taxon>Calothrix</taxon>
    </lineage>
</organism>
<evidence type="ECO:0000259" key="4">
    <source>
        <dbReference type="Pfam" id="PF08450"/>
    </source>
</evidence>
<keyword evidence="6" id="KW-1185">Reference proteome</keyword>
<dbReference type="InterPro" id="IPR011042">
    <property type="entry name" value="6-blade_b-propeller_TolB-like"/>
</dbReference>
<dbReference type="PANTHER" id="PTHR47572">
    <property type="entry name" value="LIPOPROTEIN-RELATED"/>
    <property type="match status" value="1"/>
</dbReference>
<evidence type="ECO:0000313" key="5">
    <source>
        <dbReference type="EMBL" id="BAY82863.1"/>
    </source>
</evidence>
<evidence type="ECO:0000256" key="3">
    <source>
        <dbReference type="SAM" id="SignalP"/>
    </source>
</evidence>
<dbReference type="Pfam" id="PF08450">
    <property type="entry name" value="SGL"/>
    <property type="match status" value="1"/>
</dbReference>
<sequence length="322" mass="35822">MIKNNFRIATYSLLFGLLSLQSSCGNNTSANTSEKSDIVDDNSKVEKLFDGFKFTEGPVWNPEGFLLFSDIPADTIYKWNTKDKNQNQNKPAIFRRPSGNTNGNAYDNQGRLISAQHNRKLTRTEKDGKVTVLAQRYENKLLNSPNDIAVKSDDSIYFTDPPYGIKKEEEELGFYGIYSWEENGNLTLLNKEMVRPNGIAFSPDEKKLYVSDSEKLHILVFDVKPDGTLSEGKVFAELPGSTDQGVPDGMKVDTKGNIYATGSGGVWIFSTTGQLLDKINVPEKATNLAWGNQDYKTLYITAGNSVYRIPLNTVGIKPGSKK</sequence>
<keyword evidence="2" id="KW-0378">Hydrolase</keyword>
<protein>
    <submittedName>
        <fullName evidence="5">SMP-30/gluconolaconase/LRE domain-containing protein</fullName>
    </submittedName>
</protein>
<dbReference type="SUPFAM" id="SSF63829">
    <property type="entry name" value="Calcium-dependent phosphotriesterase"/>
    <property type="match status" value="1"/>
</dbReference>
<dbReference type="InterPro" id="IPR013658">
    <property type="entry name" value="SGL"/>
</dbReference>
<dbReference type="OrthoDB" id="2633250at2"/>
<dbReference type="GO" id="GO:0016787">
    <property type="term" value="F:hydrolase activity"/>
    <property type="evidence" value="ECO:0007669"/>
    <property type="project" value="UniProtKB-KW"/>
</dbReference>
<evidence type="ECO:0000256" key="2">
    <source>
        <dbReference type="ARBA" id="ARBA00022801"/>
    </source>
</evidence>
<feature type="domain" description="SMP-30/Gluconolactonase/LRE-like region" evidence="4">
    <location>
        <begin position="54"/>
        <end position="302"/>
    </location>
</feature>
<feature type="signal peptide" evidence="3">
    <location>
        <begin position="1"/>
        <end position="24"/>
    </location>
</feature>
<dbReference type="AlphaFoldDB" id="A0A1Z4LNT6"/>
<accession>A0A1Z4LNT6</accession>
<feature type="chain" id="PRO_5013255562" evidence="3">
    <location>
        <begin position="25"/>
        <end position="322"/>
    </location>
</feature>
<dbReference type="Gene3D" id="2.120.10.30">
    <property type="entry name" value="TolB, C-terminal domain"/>
    <property type="match status" value="1"/>
</dbReference>
<name>A0A1Z4LNT6_9CYAN</name>
<proteinExistence type="inferred from homology"/>
<dbReference type="Proteomes" id="UP000218418">
    <property type="component" value="Chromosome"/>
</dbReference>
<reference evidence="5 6" key="1">
    <citation type="submission" date="2017-06" db="EMBL/GenBank/DDBJ databases">
        <title>Genome sequencing of cyanobaciteial culture collection at National Institute for Environmental Studies (NIES).</title>
        <authorList>
            <person name="Hirose Y."/>
            <person name="Shimura Y."/>
            <person name="Fujisawa T."/>
            <person name="Nakamura Y."/>
            <person name="Kawachi M."/>
        </authorList>
    </citation>
    <scope>NUCLEOTIDE SEQUENCE [LARGE SCALE GENOMIC DNA]</scope>
    <source>
        <strain evidence="5 6">NIES-267</strain>
    </source>
</reference>
<dbReference type="EMBL" id="AP018227">
    <property type="protein sequence ID" value="BAY82863.1"/>
    <property type="molecule type" value="Genomic_DNA"/>
</dbReference>
<keyword evidence="3" id="KW-0732">Signal</keyword>
<dbReference type="InterPro" id="IPR051262">
    <property type="entry name" value="SMP-30/CGR1_Lactonase"/>
</dbReference>
<evidence type="ECO:0000313" key="6">
    <source>
        <dbReference type="Proteomes" id="UP000218418"/>
    </source>
</evidence>
<comment type="similarity">
    <text evidence="1">Belongs to the SMP-30/CGR1 family.</text>
</comment>
<dbReference type="PANTHER" id="PTHR47572:SF4">
    <property type="entry name" value="LACTONASE DRP35"/>
    <property type="match status" value="1"/>
</dbReference>